<dbReference type="Proteomes" id="UP000324632">
    <property type="component" value="Chromosome 17"/>
</dbReference>
<organism evidence="1 2">
    <name type="scientific">Triplophysa tibetana</name>
    <dbReference type="NCBI Taxonomy" id="1572043"/>
    <lineage>
        <taxon>Eukaryota</taxon>
        <taxon>Metazoa</taxon>
        <taxon>Chordata</taxon>
        <taxon>Craniata</taxon>
        <taxon>Vertebrata</taxon>
        <taxon>Euteleostomi</taxon>
        <taxon>Actinopterygii</taxon>
        <taxon>Neopterygii</taxon>
        <taxon>Teleostei</taxon>
        <taxon>Ostariophysi</taxon>
        <taxon>Cypriniformes</taxon>
        <taxon>Nemacheilidae</taxon>
        <taxon>Triplophysa</taxon>
    </lineage>
</organism>
<keyword evidence="2" id="KW-1185">Reference proteome</keyword>
<evidence type="ECO:0000313" key="2">
    <source>
        <dbReference type="Proteomes" id="UP000324632"/>
    </source>
</evidence>
<name>A0A5A9NN60_9TELE</name>
<accession>A0A5A9NN60</accession>
<sequence>MTYESSRGMRTYMEYFLECISLPNRVSYICMHAYADTEAPSGHREASGRSRPPFPVPLNRFQTVKDVHFKAAFTTSDPVTLVIIIDRCSDRKCLISPNKCLAMDVSLHNRIHINCVKLCELRLRYILT</sequence>
<protein>
    <submittedName>
        <fullName evidence="1">Uncharacterized protein</fullName>
    </submittedName>
</protein>
<gene>
    <name evidence="1" type="ORF">E1301_Tti003938</name>
</gene>
<reference evidence="1 2" key="1">
    <citation type="journal article" date="2019" name="Mol. Ecol. Resour.">
        <title>Chromosome-level genome assembly of Triplophysa tibetana, a fish adapted to the harsh high-altitude environment of the Tibetan Plateau.</title>
        <authorList>
            <person name="Yang X."/>
            <person name="Liu H."/>
            <person name="Ma Z."/>
            <person name="Zou Y."/>
            <person name="Zou M."/>
            <person name="Mao Y."/>
            <person name="Li X."/>
            <person name="Wang H."/>
            <person name="Chen T."/>
            <person name="Wang W."/>
            <person name="Yang R."/>
        </authorList>
    </citation>
    <scope>NUCLEOTIDE SEQUENCE [LARGE SCALE GENOMIC DNA]</scope>
    <source>
        <strain evidence="1">TTIB1903HZAU</strain>
        <tissue evidence="1">Muscle</tissue>
    </source>
</reference>
<proteinExistence type="predicted"/>
<evidence type="ECO:0000313" key="1">
    <source>
        <dbReference type="EMBL" id="KAA0709637.1"/>
    </source>
</evidence>
<dbReference type="EMBL" id="SOYY01000017">
    <property type="protein sequence ID" value="KAA0709637.1"/>
    <property type="molecule type" value="Genomic_DNA"/>
</dbReference>
<comment type="caution">
    <text evidence="1">The sequence shown here is derived from an EMBL/GenBank/DDBJ whole genome shotgun (WGS) entry which is preliminary data.</text>
</comment>
<dbReference type="AlphaFoldDB" id="A0A5A9NN60"/>